<feature type="coiled-coil region" evidence="2">
    <location>
        <begin position="480"/>
        <end position="539"/>
    </location>
</feature>
<sequence length="641" mass="73450">MGLIFFNPSSSFQSQIFISVANLSFFFMILINVPSSAMAFSSAPRSNIPTASSSCHHSKFFSLRLNSKQNKVSFVSKLEREETSLKIVKSVLNNKRLNIKKAVFLEHSELDRAKKELEKQEKEIADARCKYEKIEEELKQANYSLTSQAREIEDLKRRLWERDSGITTLRSALSLKEGEIVKMRNEVMTKGEEVAMIDSNLKSKAQLLNQANEVVKEQEIEIQGLRKALQKKDEELRASMALREIEEEKLKVAESNLEKKTMEWLQAKGELKKLAEKASKHVEETNETLDDFRRVKKLLVDVRSELVFSQKALASSRKKMEEQDQVLGKQMEELEEQKRSVMSYMTSLKDAQIEIESERVKLRAKLEIQHLKSEQATLMVVLGEKDSELLISKKKLEEVSKEIADLKMLLNSRENQLIQATALLKEKDEQVGIIQNELNQTMQKTVEAENVVERIVELTNKLVISIKDESSHGIFEQPWENQLENELELTRETLRRKEMDVVAAQRSLAMKDEELKAIKEETKQDANDLRKLYSLAQERNIGEESFGDLAIEKLQLEASQLEVEAATSALHKLVEMSRELLNKTTPSIEVDDNFDHWKSTGENNECFAKVTTEVFRLSALTEELVKEAAVSGKKSKCLAFD</sequence>
<feature type="coiled-coil region" evidence="2">
    <location>
        <begin position="201"/>
        <end position="263"/>
    </location>
</feature>
<accession>A0A7J6F3N0</accession>
<proteinExistence type="predicted"/>
<gene>
    <name evidence="3" type="ORF">F8388_017890</name>
</gene>
<keyword evidence="1 2" id="KW-0175">Coiled coil</keyword>
<evidence type="ECO:0000256" key="2">
    <source>
        <dbReference type="SAM" id="Coils"/>
    </source>
</evidence>
<evidence type="ECO:0000313" key="3">
    <source>
        <dbReference type="EMBL" id="KAF4365324.1"/>
    </source>
</evidence>
<feature type="coiled-coil region" evidence="2">
    <location>
        <begin position="396"/>
        <end position="444"/>
    </location>
</feature>
<protein>
    <submittedName>
        <fullName evidence="3">Uncharacterized protein</fullName>
    </submittedName>
</protein>
<feature type="coiled-coil region" evidence="2">
    <location>
        <begin position="103"/>
        <end position="158"/>
    </location>
</feature>
<evidence type="ECO:0000256" key="1">
    <source>
        <dbReference type="ARBA" id="ARBA00023054"/>
    </source>
</evidence>
<dbReference type="EMBL" id="JAATIP010000160">
    <property type="protein sequence ID" value="KAF4365324.1"/>
    <property type="molecule type" value="Genomic_DNA"/>
</dbReference>
<comment type="caution">
    <text evidence="3">The sequence shown here is derived from an EMBL/GenBank/DDBJ whole genome shotgun (WGS) entry which is preliminary data.</text>
</comment>
<organism evidence="3 4">
    <name type="scientific">Cannabis sativa</name>
    <name type="common">Hemp</name>
    <name type="synonym">Marijuana</name>
    <dbReference type="NCBI Taxonomy" id="3483"/>
    <lineage>
        <taxon>Eukaryota</taxon>
        <taxon>Viridiplantae</taxon>
        <taxon>Streptophyta</taxon>
        <taxon>Embryophyta</taxon>
        <taxon>Tracheophyta</taxon>
        <taxon>Spermatophyta</taxon>
        <taxon>Magnoliopsida</taxon>
        <taxon>eudicotyledons</taxon>
        <taxon>Gunneridae</taxon>
        <taxon>Pentapetalae</taxon>
        <taxon>rosids</taxon>
        <taxon>fabids</taxon>
        <taxon>Rosales</taxon>
        <taxon>Cannabaceae</taxon>
        <taxon>Cannabis</taxon>
    </lineage>
</organism>
<dbReference type="PANTHER" id="PTHR23160:SF19">
    <property type="entry name" value="MYOSIN HEAVY CHAIN-RELATED PROTEIN"/>
    <property type="match status" value="1"/>
</dbReference>
<dbReference type="PANTHER" id="PTHR23160">
    <property type="entry name" value="SYNAPTONEMAL COMPLEX PROTEIN-RELATED"/>
    <property type="match status" value="1"/>
</dbReference>
<name>A0A7J6F3N0_CANSA</name>
<dbReference type="AlphaFoldDB" id="A0A7J6F3N0"/>
<dbReference type="Proteomes" id="UP000525078">
    <property type="component" value="Unassembled WGS sequence"/>
</dbReference>
<dbReference type="GO" id="GO:0007131">
    <property type="term" value="P:reciprocal meiotic recombination"/>
    <property type="evidence" value="ECO:0007669"/>
    <property type="project" value="TreeGrafter"/>
</dbReference>
<evidence type="ECO:0000313" key="4">
    <source>
        <dbReference type="Proteomes" id="UP000525078"/>
    </source>
</evidence>
<reference evidence="3 4" key="1">
    <citation type="journal article" date="2020" name="bioRxiv">
        <title>Sequence and annotation of 42 cannabis genomes reveals extensive copy number variation in cannabinoid synthesis and pathogen resistance genes.</title>
        <authorList>
            <person name="Mckernan K.J."/>
            <person name="Helbert Y."/>
            <person name="Kane L.T."/>
            <person name="Ebling H."/>
            <person name="Zhang L."/>
            <person name="Liu B."/>
            <person name="Eaton Z."/>
            <person name="Mclaughlin S."/>
            <person name="Kingan S."/>
            <person name="Baybayan P."/>
            <person name="Concepcion G."/>
            <person name="Jordan M."/>
            <person name="Riva A."/>
            <person name="Barbazuk W."/>
            <person name="Harkins T."/>
        </authorList>
    </citation>
    <scope>NUCLEOTIDE SEQUENCE [LARGE SCALE GENOMIC DNA]</scope>
    <source>
        <strain evidence="4">cv. Jamaican Lion 4</strain>
        <tissue evidence="3">Leaf</tissue>
    </source>
</reference>